<keyword evidence="10" id="KW-1185">Reference proteome</keyword>
<evidence type="ECO:0000256" key="7">
    <source>
        <dbReference type="RuleBase" id="RU363032"/>
    </source>
</evidence>
<comment type="similarity">
    <text evidence="7">Belongs to the binding-protein-dependent transport system permease family.</text>
</comment>
<evidence type="ECO:0000256" key="1">
    <source>
        <dbReference type="ARBA" id="ARBA00004651"/>
    </source>
</evidence>
<dbReference type="PANTHER" id="PTHR43744">
    <property type="entry name" value="ABC TRANSPORTER PERMEASE PROTEIN MG189-RELATED-RELATED"/>
    <property type="match status" value="1"/>
</dbReference>
<sequence>MDLIVSNKKEKTVIFLFFLVLTLLWVFPVYSAIRNSLRVNGIDNYIYVLTHKIADIPIYLTFFNSLFIALANATLILFIGSVAAYAFSKISFKGKEGIYIVVLMCLSIPAAVTLVPFFFILKNIGMYNSLWGVVLAQVAMNLPFVILVCRNYFDGLPNDLLESARIDGANIFQIFSRIYLPMAKPILANMGILSIMWSFQDFLFPLMYLTDKDLTTATMAISSFKGVFGMNPADAGRYNAALVILGIPAILVFIFAQRFIAQGITAGAVKE</sequence>
<evidence type="ECO:0000256" key="5">
    <source>
        <dbReference type="ARBA" id="ARBA00022989"/>
    </source>
</evidence>
<proteinExistence type="inferred from homology"/>
<feature type="transmembrane region" description="Helical" evidence="7">
    <location>
        <begin position="99"/>
        <end position="121"/>
    </location>
</feature>
<evidence type="ECO:0000256" key="6">
    <source>
        <dbReference type="ARBA" id="ARBA00023136"/>
    </source>
</evidence>
<gene>
    <name evidence="9" type="ORF">ACFPXP_11035</name>
</gene>
<protein>
    <submittedName>
        <fullName evidence="9">Carbohydrate ABC transporter permease</fullName>
    </submittedName>
</protein>
<dbReference type="RefSeq" id="WP_379894256.1">
    <property type="nucleotide sequence ID" value="NZ_CBCSCT010000062.1"/>
</dbReference>
<keyword evidence="3" id="KW-1003">Cell membrane</keyword>
<name>A0ABW1IPE5_9BACL</name>
<dbReference type="InterPro" id="IPR035906">
    <property type="entry name" value="MetI-like_sf"/>
</dbReference>
<dbReference type="CDD" id="cd06261">
    <property type="entry name" value="TM_PBP2"/>
    <property type="match status" value="1"/>
</dbReference>
<evidence type="ECO:0000256" key="4">
    <source>
        <dbReference type="ARBA" id="ARBA00022692"/>
    </source>
</evidence>
<reference evidence="10" key="1">
    <citation type="journal article" date="2019" name="Int. J. Syst. Evol. Microbiol.">
        <title>The Global Catalogue of Microorganisms (GCM) 10K type strain sequencing project: providing services to taxonomists for standard genome sequencing and annotation.</title>
        <authorList>
            <consortium name="The Broad Institute Genomics Platform"/>
            <consortium name="The Broad Institute Genome Sequencing Center for Infectious Disease"/>
            <person name="Wu L."/>
            <person name="Ma J."/>
        </authorList>
    </citation>
    <scope>NUCLEOTIDE SEQUENCE [LARGE SCALE GENOMIC DNA]</scope>
    <source>
        <strain evidence="10">CCM 8749</strain>
    </source>
</reference>
<feature type="transmembrane region" description="Helical" evidence="7">
    <location>
        <begin position="66"/>
        <end position="87"/>
    </location>
</feature>
<evidence type="ECO:0000256" key="2">
    <source>
        <dbReference type="ARBA" id="ARBA00022448"/>
    </source>
</evidence>
<feature type="transmembrane region" description="Helical" evidence="7">
    <location>
        <begin position="238"/>
        <end position="256"/>
    </location>
</feature>
<dbReference type="InterPro" id="IPR000515">
    <property type="entry name" value="MetI-like"/>
</dbReference>
<comment type="subcellular location">
    <subcellularLocation>
        <location evidence="1 7">Cell membrane</location>
        <topology evidence="1 7">Multi-pass membrane protein</topology>
    </subcellularLocation>
</comment>
<keyword evidence="2 7" id="KW-0813">Transport</keyword>
<dbReference type="Gene3D" id="1.10.3720.10">
    <property type="entry name" value="MetI-like"/>
    <property type="match status" value="1"/>
</dbReference>
<dbReference type="PROSITE" id="PS50928">
    <property type="entry name" value="ABC_TM1"/>
    <property type="match status" value="1"/>
</dbReference>
<evidence type="ECO:0000259" key="8">
    <source>
        <dbReference type="PROSITE" id="PS50928"/>
    </source>
</evidence>
<organism evidence="9 10">
    <name type="scientific">Marinicrinis lubricantis</name>
    <dbReference type="NCBI Taxonomy" id="2086470"/>
    <lineage>
        <taxon>Bacteria</taxon>
        <taxon>Bacillati</taxon>
        <taxon>Bacillota</taxon>
        <taxon>Bacilli</taxon>
        <taxon>Bacillales</taxon>
        <taxon>Paenibacillaceae</taxon>
    </lineage>
</organism>
<accession>A0ABW1IPE5</accession>
<dbReference type="Pfam" id="PF00528">
    <property type="entry name" value="BPD_transp_1"/>
    <property type="match status" value="1"/>
</dbReference>
<feature type="transmembrane region" description="Helical" evidence="7">
    <location>
        <begin position="133"/>
        <end position="153"/>
    </location>
</feature>
<keyword evidence="4 7" id="KW-0812">Transmembrane</keyword>
<keyword evidence="5 7" id="KW-1133">Transmembrane helix</keyword>
<dbReference type="SUPFAM" id="SSF161098">
    <property type="entry name" value="MetI-like"/>
    <property type="match status" value="1"/>
</dbReference>
<dbReference type="Proteomes" id="UP001596250">
    <property type="component" value="Unassembled WGS sequence"/>
</dbReference>
<dbReference type="EMBL" id="JBHSQV010000144">
    <property type="protein sequence ID" value="MFC5986948.1"/>
    <property type="molecule type" value="Genomic_DNA"/>
</dbReference>
<keyword evidence="6 7" id="KW-0472">Membrane</keyword>
<dbReference type="PANTHER" id="PTHR43744:SF8">
    <property type="entry name" value="SN-GLYCEROL-3-PHOSPHATE TRANSPORT SYSTEM PERMEASE PROTEIN UGPE"/>
    <property type="match status" value="1"/>
</dbReference>
<evidence type="ECO:0000256" key="3">
    <source>
        <dbReference type="ARBA" id="ARBA00022475"/>
    </source>
</evidence>
<evidence type="ECO:0000313" key="10">
    <source>
        <dbReference type="Proteomes" id="UP001596250"/>
    </source>
</evidence>
<feature type="domain" description="ABC transmembrane type-1" evidence="8">
    <location>
        <begin position="62"/>
        <end position="256"/>
    </location>
</feature>
<evidence type="ECO:0000313" key="9">
    <source>
        <dbReference type="EMBL" id="MFC5986948.1"/>
    </source>
</evidence>
<comment type="caution">
    <text evidence="9">The sequence shown here is derived from an EMBL/GenBank/DDBJ whole genome shotgun (WGS) entry which is preliminary data.</text>
</comment>
<feature type="transmembrane region" description="Helical" evidence="7">
    <location>
        <begin position="12"/>
        <end position="33"/>
    </location>
</feature>